<comment type="caution">
    <text evidence="1">The sequence shown here is derived from an EMBL/GenBank/DDBJ whole genome shotgun (WGS) entry which is preliminary data.</text>
</comment>
<evidence type="ECO:0008006" key="3">
    <source>
        <dbReference type="Google" id="ProtNLM"/>
    </source>
</evidence>
<accession>A0ABQ2Z2L8</accession>
<gene>
    <name evidence="1" type="ORF">GCM10011290_31570</name>
</gene>
<evidence type="ECO:0000313" key="1">
    <source>
        <dbReference type="EMBL" id="GGY01343.1"/>
    </source>
</evidence>
<evidence type="ECO:0000313" key="2">
    <source>
        <dbReference type="Proteomes" id="UP000600877"/>
    </source>
</evidence>
<name>A0ABQ2Z2L8_9NEIS</name>
<proteinExistence type="predicted"/>
<keyword evidence="2" id="KW-1185">Reference proteome</keyword>
<dbReference type="Proteomes" id="UP000600877">
    <property type="component" value="Unassembled WGS sequence"/>
</dbReference>
<protein>
    <recommendedName>
        <fullName evidence="3">Permuted papain-like amidase enzyme, YaeF/YiiX, C92 family</fullName>
    </recommendedName>
</protein>
<organism evidence="1 2">
    <name type="scientific">Vogesella alkaliphila</name>
    <dbReference type="NCBI Taxonomy" id="1193621"/>
    <lineage>
        <taxon>Bacteria</taxon>
        <taxon>Pseudomonadati</taxon>
        <taxon>Pseudomonadota</taxon>
        <taxon>Betaproteobacteria</taxon>
        <taxon>Neisseriales</taxon>
        <taxon>Chromobacteriaceae</taxon>
        <taxon>Vogesella</taxon>
    </lineage>
</organism>
<dbReference type="EMBL" id="BMYW01000022">
    <property type="protein sequence ID" value="GGY01343.1"/>
    <property type="molecule type" value="Genomic_DNA"/>
</dbReference>
<sequence length="207" mass="23075">MYVAAPGTPLKEGGTSLPGHLYYSICMHGSKSICYGFAPIRHGEMIGPGKVYNNDDENYINPLYARTIEIKEYQYVSLKNFGDNPKAYNFSMKYEHAKNNCVDFVWNALNKSNIKATLTYASALDRTGEVVNKAGAVMDKIGLGFRVEFAHEGDLKPIDNADSIASILPPFPKSELNKETKNPMPNRNFIQKLLSQNRDEKIGTSNV</sequence>
<reference evidence="2" key="1">
    <citation type="journal article" date="2019" name="Int. J. Syst. Evol. Microbiol.">
        <title>The Global Catalogue of Microorganisms (GCM) 10K type strain sequencing project: providing services to taxonomists for standard genome sequencing and annotation.</title>
        <authorList>
            <consortium name="The Broad Institute Genomics Platform"/>
            <consortium name="The Broad Institute Genome Sequencing Center for Infectious Disease"/>
            <person name="Wu L."/>
            <person name="Ma J."/>
        </authorList>
    </citation>
    <scope>NUCLEOTIDE SEQUENCE [LARGE SCALE GENOMIC DNA]</scope>
    <source>
        <strain evidence="2">KCTC 32041</strain>
    </source>
</reference>